<feature type="domain" description="Nse4/EID protein Nse3/MAGE-binding" evidence="10">
    <location>
        <begin position="71"/>
        <end position="121"/>
    </location>
</feature>
<dbReference type="Proteomes" id="UP000320762">
    <property type="component" value="Unassembled WGS sequence"/>
</dbReference>
<evidence type="ECO:0000256" key="5">
    <source>
        <dbReference type="ARBA" id="ARBA00023204"/>
    </source>
</evidence>
<keyword evidence="4 7" id="KW-0233">DNA recombination</keyword>
<evidence type="ECO:0000256" key="8">
    <source>
        <dbReference type="SAM" id="MobiDB-lite"/>
    </source>
</evidence>
<name>A0A550CYY3_9AGAR</name>
<dbReference type="PANTHER" id="PTHR16140">
    <property type="entry name" value="NON-STRUCTURAL MAINTENANCE OF CHROMOSOMES ELEMENT 4"/>
    <property type="match status" value="1"/>
</dbReference>
<evidence type="ECO:0000313" key="11">
    <source>
        <dbReference type="EMBL" id="TRM70005.1"/>
    </source>
</evidence>
<dbReference type="STRING" id="97359.A0A550CYY3"/>
<sequence length="317" mass="36316">MPDAHMEDAYDPDQNEEEKRQVRKTYRDLTKRLDEGQTNMHDVTADGLADIIREADDNYAKVRAPQEATLDSQVLLAASKMGAQKARAMKSGAGAFDVDEFVAKLITYMGGKRTIGDDGDVGDGIDEDEYLDWDKIGRKAMAKSRRVPVMSFMLGPLSIEQKKRAPIKRAKLERNEADRKKPQEIREEDIQRAENETTKNVIQLEKILGEEGRVNLFRFVVNPQDFAQSVENIFYLSFLIRDGKVAFEYDEDTQEPFIYACSVPEEEDYAQGLRKQQLVLEFDVETWRRSIEVFNITKSMVPQRPAAKTKLGDKWYG</sequence>
<feature type="domain" description="Non-structural maintenance of chromosome element 4 C-terminal" evidence="9">
    <location>
        <begin position="214"/>
        <end position="301"/>
    </location>
</feature>
<dbReference type="InterPro" id="IPR029225">
    <property type="entry name" value="Nse4_Nse3-bd"/>
</dbReference>
<dbReference type="GO" id="GO:0030915">
    <property type="term" value="C:Smc5-Smc6 complex"/>
    <property type="evidence" value="ECO:0007669"/>
    <property type="project" value="UniProtKB-UniRule"/>
</dbReference>
<keyword evidence="5 7" id="KW-0234">DNA repair</keyword>
<dbReference type="AlphaFoldDB" id="A0A550CYY3"/>
<evidence type="ECO:0000256" key="1">
    <source>
        <dbReference type="ARBA" id="ARBA00004123"/>
    </source>
</evidence>
<proteinExistence type="inferred from homology"/>
<comment type="subunit">
    <text evidence="7">Component of the SMC5-SMC6 complex.</text>
</comment>
<comment type="caution">
    <text evidence="11">The sequence shown here is derived from an EMBL/GenBank/DDBJ whole genome shotgun (WGS) entry which is preliminary data.</text>
</comment>
<dbReference type="GO" id="GO:0005634">
    <property type="term" value="C:nucleus"/>
    <property type="evidence" value="ECO:0007669"/>
    <property type="project" value="UniProtKB-SubCell"/>
</dbReference>
<gene>
    <name evidence="11" type="ORF">BD626DRAFT_448267</name>
</gene>
<comment type="subcellular location">
    <subcellularLocation>
        <location evidence="1 7">Nucleus</location>
    </subcellularLocation>
</comment>
<evidence type="ECO:0000256" key="3">
    <source>
        <dbReference type="ARBA" id="ARBA00022763"/>
    </source>
</evidence>
<evidence type="ECO:0000256" key="2">
    <source>
        <dbReference type="ARBA" id="ARBA00008997"/>
    </source>
</evidence>
<feature type="compositionally biased region" description="Basic and acidic residues" evidence="8">
    <location>
        <begin position="17"/>
        <end position="32"/>
    </location>
</feature>
<dbReference type="GO" id="GO:0006281">
    <property type="term" value="P:DNA repair"/>
    <property type="evidence" value="ECO:0007669"/>
    <property type="project" value="UniProtKB-UniRule"/>
</dbReference>
<protein>
    <recommendedName>
        <fullName evidence="7">Non-structural maintenance of chromosomes element 4</fullName>
    </recommendedName>
</protein>
<keyword evidence="12" id="KW-1185">Reference proteome</keyword>
<evidence type="ECO:0000259" key="10">
    <source>
        <dbReference type="Pfam" id="PF15412"/>
    </source>
</evidence>
<comment type="similarity">
    <text evidence="2 7">Belongs to the NSE4 family.</text>
</comment>
<dbReference type="InterPro" id="IPR014854">
    <property type="entry name" value="Nse4_C"/>
</dbReference>
<dbReference type="Pfam" id="PF08743">
    <property type="entry name" value="Nse4_C"/>
    <property type="match status" value="1"/>
</dbReference>
<dbReference type="PANTHER" id="PTHR16140:SF0">
    <property type="entry name" value="NON-STRUCTURAL MAINTENANCE OF CHROMOSOMES ELEMENT 4"/>
    <property type="match status" value="1"/>
</dbReference>
<evidence type="ECO:0000256" key="4">
    <source>
        <dbReference type="ARBA" id="ARBA00023172"/>
    </source>
</evidence>
<comment type="function">
    <text evidence="7">Component of the SMC5-SMC6 complex, that promotes sister chromatid alignment after DNA damage and facilitates double-stranded DNA breaks (DSBs) repair via homologous recombination between sister chromatids.</text>
</comment>
<dbReference type="Pfam" id="PF15412">
    <property type="entry name" value="Nse4-Nse3_bdg"/>
    <property type="match status" value="1"/>
</dbReference>
<evidence type="ECO:0000259" key="9">
    <source>
        <dbReference type="Pfam" id="PF08743"/>
    </source>
</evidence>
<keyword evidence="6 7" id="KW-0539">Nucleus</keyword>
<dbReference type="EMBL" id="VDMD01000001">
    <property type="protein sequence ID" value="TRM70005.1"/>
    <property type="molecule type" value="Genomic_DNA"/>
</dbReference>
<keyword evidence="3 7" id="KW-0227">DNA damage</keyword>
<feature type="region of interest" description="Disordered" evidence="8">
    <location>
        <begin position="1"/>
        <end position="32"/>
    </location>
</feature>
<evidence type="ECO:0000313" key="12">
    <source>
        <dbReference type="Proteomes" id="UP000320762"/>
    </source>
</evidence>
<evidence type="ECO:0000256" key="7">
    <source>
        <dbReference type="RuleBase" id="RU365071"/>
    </source>
</evidence>
<dbReference type="GO" id="GO:0006310">
    <property type="term" value="P:DNA recombination"/>
    <property type="evidence" value="ECO:0007669"/>
    <property type="project" value="UniProtKB-UniRule"/>
</dbReference>
<evidence type="ECO:0000256" key="6">
    <source>
        <dbReference type="ARBA" id="ARBA00023242"/>
    </source>
</evidence>
<dbReference type="InterPro" id="IPR027786">
    <property type="entry name" value="Nse4/EID"/>
</dbReference>
<accession>A0A550CYY3</accession>
<organism evidence="11 12">
    <name type="scientific">Schizophyllum amplum</name>
    <dbReference type="NCBI Taxonomy" id="97359"/>
    <lineage>
        <taxon>Eukaryota</taxon>
        <taxon>Fungi</taxon>
        <taxon>Dikarya</taxon>
        <taxon>Basidiomycota</taxon>
        <taxon>Agaricomycotina</taxon>
        <taxon>Agaricomycetes</taxon>
        <taxon>Agaricomycetidae</taxon>
        <taxon>Agaricales</taxon>
        <taxon>Schizophyllaceae</taxon>
        <taxon>Schizophyllum</taxon>
    </lineage>
</organism>
<reference evidence="11 12" key="1">
    <citation type="journal article" date="2019" name="New Phytol.">
        <title>Comparative genomics reveals unique wood-decay strategies and fruiting body development in the Schizophyllaceae.</title>
        <authorList>
            <person name="Almasi E."/>
            <person name="Sahu N."/>
            <person name="Krizsan K."/>
            <person name="Balint B."/>
            <person name="Kovacs G.M."/>
            <person name="Kiss B."/>
            <person name="Cseklye J."/>
            <person name="Drula E."/>
            <person name="Henrissat B."/>
            <person name="Nagy I."/>
            <person name="Chovatia M."/>
            <person name="Adam C."/>
            <person name="LaButti K."/>
            <person name="Lipzen A."/>
            <person name="Riley R."/>
            <person name="Grigoriev I.V."/>
            <person name="Nagy L.G."/>
        </authorList>
    </citation>
    <scope>NUCLEOTIDE SEQUENCE [LARGE SCALE GENOMIC DNA]</scope>
    <source>
        <strain evidence="11 12">NL-1724</strain>
    </source>
</reference>
<dbReference type="OrthoDB" id="361242at2759"/>